<dbReference type="RefSeq" id="XP_007730444.1">
    <property type="nucleotide sequence ID" value="XM_007732254.1"/>
</dbReference>
<dbReference type="HOGENOM" id="CLU_044409_0_1_1"/>
<protein>
    <recommendedName>
        <fullName evidence="5">Polyprenal reductase</fullName>
        <ecNumber evidence="5">1.3.1.94</ecNumber>
    </recommendedName>
</protein>
<dbReference type="InterPro" id="IPR001104">
    <property type="entry name" value="3-oxo-5_a-steroid_4-DH_C"/>
</dbReference>
<comment type="function">
    <text evidence="5">Plays a key role in early steps of protein N-linked glycosylation by being involved in the conversion of polyprenol into dolichol. Acts as a polyprenal reductase that mediates the reduction of polyprenal into dolichal in a NADP-dependent mechanism. Dolichols are required for the synthesis of dolichol-linked monosaccharides and the oligosaccharide precursor used for N-glycosylation.</text>
</comment>
<dbReference type="AlphaFoldDB" id="W9Y873"/>
<evidence type="ECO:0000256" key="5">
    <source>
        <dbReference type="RuleBase" id="RU367081"/>
    </source>
</evidence>
<dbReference type="GO" id="GO:0005789">
    <property type="term" value="C:endoplasmic reticulum membrane"/>
    <property type="evidence" value="ECO:0007669"/>
    <property type="project" value="UniProtKB-SubCell"/>
</dbReference>
<evidence type="ECO:0000313" key="8">
    <source>
        <dbReference type="Proteomes" id="UP000019478"/>
    </source>
</evidence>
<comment type="catalytic activity">
    <reaction evidence="5">
        <text>a di-trans,poly-cis-dolichal + NADP(+) = a di-trans,poly-cis-polyprenal + NADPH + H(+)</text>
        <dbReference type="Rhea" id="RHEA:80727"/>
        <dbReference type="Rhea" id="RHEA-COMP:19536"/>
        <dbReference type="Rhea" id="RHEA-COMP:19537"/>
        <dbReference type="ChEBI" id="CHEBI:15378"/>
        <dbReference type="ChEBI" id="CHEBI:57783"/>
        <dbReference type="ChEBI" id="CHEBI:58349"/>
        <dbReference type="ChEBI" id="CHEBI:231623"/>
        <dbReference type="ChEBI" id="CHEBI:231637"/>
        <dbReference type="EC" id="1.3.1.94"/>
    </reaction>
    <physiologicalReaction direction="right-to-left" evidence="5">
        <dbReference type="Rhea" id="RHEA:80729"/>
    </physiologicalReaction>
</comment>
<feature type="domain" description="3-oxo-5-alpha-steroid 4-dehydrogenase C-terminal" evidence="6">
    <location>
        <begin position="173"/>
        <end position="298"/>
    </location>
</feature>
<feature type="transmembrane region" description="Helical" evidence="5">
    <location>
        <begin position="138"/>
        <end position="157"/>
    </location>
</feature>
<evidence type="ECO:0000256" key="2">
    <source>
        <dbReference type="ARBA" id="ARBA00022692"/>
    </source>
</evidence>
<dbReference type="PANTHER" id="PTHR14624:SF0">
    <property type="entry name" value="POLYPRENOL REDUCTASE"/>
    <property type="match status" value="1"/>
</dbReference>
<feature type="transmembrane region" description="Helical" evidence="5">
    <location>
        <begin position="177"/>
        <end position="194"/>
    </location>
</feature>
<comment type="similarity">
    <text evidence="5">Belongs to the steroid 5-alpha reductase family. Polyprenal reductase subfamily.</text>
</comment>
<dbReference type="PROSITE" id="PS50244">
    <property type="entry name" value="S5A_REDUCTASE"/>
    <property type="match status" value="1"/>
</dbReference>
<dbReference type="InterPro" id="IPR039698">
    <property type="entry name" value="Dfg10/SRD5A3"/>
</dbReference>
<evidence type="ECO:0000256" key="3">
    <source>
        <dbReference type="ARBA" id="ARBA00022989"/>
    </source>
</evidence>
<sequence length="298" mass="33922">MREMLGPLVWAIRGFYLLSGIAILTVRSTPSLRDRFLAYGARDHASDDARTRDTKKPPLGIQLLDFVASLKVPHSWFTHFYVVSVVSSLCCMYTFGDRRTEAVLEIPSFCSALMLLQGCRRLLECVVLTRPGQSRMWIGHYAIGFAFYVVTNIAIWAEHLGSANTTLHGHEGYWQSLWAPRVLTCTLLFVYASYKQHSYHGYLARLKKYTLPDVEAFRSIVAPHYTAECGIYLALAVLGAPQGHGRTSFVNWTLFCALIFVAVNLGVTADGTRSWMMDKFPERKEDIRRRWRMIPGLW</sequence>
<dbReference type="Proteomes" id="UP000019478">
    <property type="component" value="Unassembled WGS sequence"/>
</dbReference>
<dbReference type="STRING" id="1182542.W9Y873"/>
<keyword evidence="5" id="KW-0560">Oxidoreductase</keyword>
<keyword evidence="4 5" id="KW-0472">Membrane</keyword>
<evidence type="ECO:0000256" key="4">
    <source>
        <dbReference type="ARBA" id="ARBA00023136"/>
    </source>
</evidence>
<dbReference type="EC" id="1.3.1.94" evidence="5"/>
<evidence type="ECO:0000256" key="1">
    <source>
        <dbReference type="ARBA" id="ARBA00004127"/>
    </source>
</evidence>
<feature type="transmembrane region" description="Helical" evidence="5">
    <location>
        <begin position="7"/>
        <end position="26"/>
    </location>
</feature>
<keyword evidence="3 5" id="KW-1133">Transmembrane helix</keyword>
<dbReference type="GO" id="GO:0160198">
    <property type="term" value="F:polyprenal reductase activity"/>
    <property type="evidence" value="ECO:0007669"/>
    <property type="project" value="UniProtKB-EC"/>
</dbReference>
<proteinExistence type="inferred from homology"/>
<gene>
    <name evidence="7" type="ORF">A1O3_02111</name>
</gene>
<dbReference type="Pfam" id="PF02544">
    <property type="entry name" value="Steroid_dh"/>
    <property type="match status" value="1"/>
</dbReference>
<name>W9Y873_9EURO</name>
<organism evidence="7 8">
    <name type="scientific">Capronia epimyces CBS 606.96</name>
    <dbReference type="NCBI Taxonomy" id="1182542"/>
    <lineage>
        <taxon>Eukaryota</taxon>
        <taxon>Fungi</taxon>
        <taxon>Dikarya</taxon>
        <taxon>Ascomycota</taxon>
        <taxon>Pezizomycotina</taxon>
        <taxon>Eurotiomycetes</taxon>
        <taxon>Chaetothyriomycetidae</taxon>
        <taxon>Chaetothyriales</taxon>
        <taxon>Herpotrichiellaceae</taxon>
        <taxon>Capronia</taxon>
    </lineage>
</organism>
<dbReference type="GeneID" id="19166244"/>
<evidence type="ECO:0000259" key="6">
    <source>
        <dbReference type="Pfam" id="PF02544"/>
    </source>
</evidence>
<reference evidence="7 8" key="1">
    <citation type="submission" date="2013-03" db="EMBL/GenBank/DDBJ databases">
        <title>The Genome Sequence of Capronia epimyces CBS 606.96.</title>
        <authorList>
            <consortium name="The Broad Institute Genomics Platform"/>
            <person name="Cuomo C."/>
            <person name="de Hoog S."/>
            <person name="Gorbushina A."/>
            <person name="Walker B."/>
            <person name="Young S.K."/>
            <person name="Zeng Q."/>
            <person name="Gargeya S."/>
            <person name="Fitzgerald M."/>
            <person name="Haas B."/>
            <person name="Abouelleil A."/>
            <person name="Allen A.W."/>
            <person name="Alvarado L."/>
            <person name="Arachchi H.M."/>
            <person name="Berlin A.M."/>
            <person name="Chapman S.B."/>
            <person name="Gainer-Dewar J."/>
            <person name="Goldberg J."/>
            <person name="Griggs A."/>
            <person name="Gujja S."/>
            <person name="Hansen M."/>
            <person name="Howarth C."/>
            <person name="Imamovic A."/>
            <person name="Ireland A."/>
            <person name="Larimer J."/>
            <person name="McCowan C."/>
            <person name="Murphy C."/>
            <person name="Pearson M."/>
            <person name="Poon T.W."/>
            <person name="Priest M."/>
            <person name="Roberts A."/>
            <person name="Saif S."/>
            <person name="Shea T."/>
            <person name="Sisk P."/>
            <person name="Sykes S."/>
            <person name="Wortman J."/>
            <person name="Nusbaum C."/>
            <person name="Birren B."/>
        </authorList>
    </citation>
    <scope>NUCLEOTIDE SEQUENCE [LARGE SCALE GENOMIC DNA]</scope>
    <source>
        <strain evidence="7 8">CBS 606.96</strain>
    </source>
</reference>
<dbReference type="GO" id="GO:0003865">
    <property type="term" value="F:3-oxo-5-alpha-steroid 4-dehydrogenase activity"/>
    <property type="evidence" value="ECO:0007669"/>
    <property type="project" value="TreeGrafter"/>
</dbReference>
<keyword evidence="2 5" id="KW-0812">Transmembrane</keyword>
<dbReference type="GO" id="GO:0102389">
    <property type="term" value="F:polyprenol reductase activity"/>
    <property type="evidence" value="ECO:0007669"/>
    <property type="project" value="UniProtKB-UniRule"/>
</dbReference>
<dbReference type="eggNOG" id="KOG1640">
    <property type="taxonomic scope" value="Eukaryota"/>
</dbReference>
<comment type="pathway">
    <text evidence="5">Protein modification; protein glycosylation.</text>
</comment>
<dbReference type="OrthoDB" id="541710at2759"/>
<dbReference type="EMBL" id="AMGY01000002">
    <property type="protein sequence ID" value="EXJ89047.1"/>
    <property type="molecule type" value="Genomic_DNA"/>
</dbReference>
<dbReference type="UniPathway" id="UPA00378"/>
<keyword evidence="5" id="KW-0256">Endoplasmic reticulum</keyword>
<feature type="transmembrane region" description="Helical" evidence="5">
    <location>
        <begin position="249"/>
        <end position="269"/>
    </location>
</feature>
<keyword evidence="8" id="KW-1185">Reference proteome</keyword>
<dbReference type="GO" id="GO:0006488">
    <property type="term" value="P:dolichol-linked oligosaccharide biosynthetic process"/>
    <property type="evidence" value="ECO:0007669"/>
    <property type="project" value="UniProtKB-UniRule"/>
</dbReference>
<feature type="transmembrane region" description="Helical" evidence="5">
    <location>
        <begin position="215"/>
        <end position="237"/>
    </location>
</feature>
<dbReference type="GO" id="GO:0016095">
    <property type="term" value="P:polyprenol catabolic process"/>
    <property type="evidence" value="ECO:0007669"/>
    <property type="project" value="UniProtKB-UniRule"/>
</dbReference>
<keyword evidence="5" id="KW-0521">NADP</keyword>
<comment type="subcellular location">
    <subcellularLocation>
        <location evidence="1">Endomembrane system</location>
        <topology evidence="1">Multi-pass membrane protein</topology>
    </subcellularLocation>
    <subcellularLocation>
        <location evidence="5">Endoplasmic reticulum membrane</location>
    </subcellularLocation>
</comment>
<evidence type="ECO:0000313" key="7">
    <source>
        <dbReference type="EMBL" id="EXJ89047.1"/>
    </source>
</evidence>
<dbReference type="PANTHER" id="PTHR14624">
    <property type="entry name" value="DFG10 PROTEIN"/>
    <property type="match status" value="1"/>
</dbReference>
<comment type="caution">
    <text evidence="7">The sequence shown here is derived from an EMBL/GenBank/DDBJ whole genome shotgun (WGS) entry which is preliminary data.</text>
</comment>
<accession>W9Y873</accession>